<gene>
    <name evidence="2" type="ORF">SLEP1_g4605</name>
</gene>
<feature type="transmembrane region" description="Helical" evidence="1">
    <location>
        <begin position="336"/>
        <end position="357"/>
    </location>
</feature>
<proteinExistence type="predicted"/>
<keyword evidence="1" id="KW-0472">Membrane</keyword>
<name>A0AAV5HV61_9ROSI</name>
<comment type="caution">
    <text evidence="2">The sequence shown here is derived from an EMBL/GenBank/DDBJ whole genome shotgun (WGS) entry which is preliminary data.</text>
</comment>
<evidence type="ECO:0000313" key="2">
    <source>
        <dbReference type="EMBL" id="GKU90635.1"/>
    </source>
</evidence>
<dbReference type="EMBL" id="BPVZ01000004">
    <property type="protein sequence ID" value="GKU90635.1"/>
    <property type="molecule type" value="Genomic_DNA"/>
</dbReference>
<keyword evidence="3" id="KW-1185">Reference proteome</keyword>
<evidence type="ECO:0000313" key="3">
    <source>
        <dbReference type="Proteomes" id="UP001054252"/>
    </source>
</evidence>
<sequence length="358" mass="42348">MEAQKYKMHSLEQLVNRFRSPDDKIKELEELISQVRSEACECYGGRGAINVKSRENFEKILLLDGCFIIERLRKSNRLIRSNTEGLILTNAMIPIWYHDLFLMENQIPWFVLERLYERTRVSEQDKPLVELAIDVFSWIFSYDKLQIQTDYLANVKINHILDLAWHYLGSSSETGSTDFKLNRHNIPSATRLREAGVKFRRSVEPRRILDIRFNNIEGVLEIPSLLIHPTTESIFRNLISFEQCYRFRHAKVTCYAKLLNGLVDTPGDVDLLSIKDIFNNWLHPEDVSDFLNKLHNGTNMNRLYYAQLCLDVRSYCQRWWPKWRAFYIHNYFTKPWAIIAQVYAITVLVFTILQIIFK</sequence>
<keyword evidence="1" id="KW-0812">Transmembrane</keyword>
<dbReference type="InterPro" id="IPR004158">
    <property type="entry name" value="DUF247_pln"/>
</dbReference>
<dbReference type="Pfam" id="PF03140">
    <property type="entry name" value="DUF247"/>
    <property type="match status" value="1"/>
</dbReference>
<organism evidence="2 3">
    <name type="scientific">Rubroshorea leprosula</name>
    <dbReference type="NCBI Taxonomy" id="152421"/>
    <lineage>
        <taxon>Eukaryota</taxon>
        <taxon>Viridiplantae</taxon>
        <taxon>Streptophyta</taxon>
        <taxon>Embryophyta</taxon>
        <taxon>Tracheophyta</taxon>
        <taxon>Spermatophyta</taxon>
        <taxon>Magnoliopsida</taxon>
        <taxon>eudicotyledons</taxon>
        <taxon>Gunneridae</taxon>
        <taxon>Pentapetalae</taxon>
        <taxon>rosids</taxon>
        <taxon>malvids</taxon>
        <taxon>Malvales</taxon>
        <taxon>Dipterocarpaceae</taxon>
        <taxon>Rubroshorea</taxon>
    </lineage>
</organism>
<reference evidence="2 3" key="1">
    <citation type="journal article" date="2021" name="Commun. Biol.">
        <title>The genome of Shorea leprosula (Dipterocarpaceae) highlights the ecological relevance of drought in aseasonal tropical rainforests.</title>
        <authorList>
            <person name="Ng K.K.S."/>
            <person name="Kobayashi M.J."/>
            <person name="Fawcett J.A."/>
            <person name="Hatakeyama M."/>
            <person name="Paape T."/>
            <person name="Ng C.H."/>
            <person name="Ang C.C."/>
            <person name="Tnah L.H."/>
            <person name="Lee C.T."/>
            <person name="Nishiyama T."/>
            <person name="Sese J."/>
            <person name="O'Brien M.J."/>
            <person name="Copetti D."/>
            <person name="Mohd Noor M.I."/>
            <person name="Ong R.C."/>
            <person name="Putra M."/>
            <person name="Sireger I.Z."/>
            <person name="Indrioko S."/>
            <person name="Kosugi Y."/>
            <person name="Izuno A."/>
            <person name="Isagi Y."/>
            <person name="Lee S.L."/>
            <person name="Shimizu K.K."/>
        </authorList>
    </citation>
    <scope>NUCLEOTIDE SEQUENCE [LARGE SCALE GENOMIC DNA]</scope>
    <source>
        <strain evidence="2">214</strain>
    </source>
</reference>
<dbReference type="Proteomes" id="UP001054252">
    <property type="component" value="Unassembled WGS sequence"/>
</dbReference>
<dbReference type="PANTHER" id="PTHR31170:SF17">
    <property type="match status" value="1"/>
</dbReference>
<protein>
    <submittedName>
        <fullName evidence="2">Uncharacterized protein</fullName>
    </submittedName>
</protein>
<accession>A0AAV5HV61</accession>
<dbReference type="AlphaFoldDB" id="A0AAV5HV61"/>
<dbReference type="PANTHER" id="PTHR31170">
    <property type="entry name" value="BNAC04G53230D PROTEIN"/>
    <property type="match status" value="1"/>
</dbReference>
<keyword evidence="1" id="KW-1133">Transmembrane helix</keyword>
<evidence type="ECO:0000256" key="1">
    <source>
        <dbReference type="SAM" id="Phobius"/>
    </source>
</evidence>